<dbReference type="RefSeq" id="WP_329272462.1">
    <property type="nucleotide sequence ID" value="NZ_CP109011.1"/>
</dbReference>
<keyword evidence="2" id="KW-1185">Reference proteome</keyword>
<evidence type="ECO:0000313" key="2">
    <source>
        <dbReference type="Proteomes" id="UP001432168"/>
    </source>
</evidence>
<gene>
    <name evidence="1" type="ORF">OG929_44350</name>
</gene>
<proteinExistence type="predicted"/>
<sequence length="163" mass="17537">MAGHPSSARRWYAEAAAIARTHQHTRTTRLYVSGLIACAALTGDTDTAESLLPELEQHAPSGFMAGEETLGTAWLHAVQGKLSRARDVLHNAADDARRTGHTLSEVLLLTDIARLGDASSVQRRLTELATQCDGALTHTRARLATALADNDPGRLMECSHAFQ</sequence>
<organism evidence="1 2">
    <name type="scientific">Streptomyces pseudovenezuelae</name>
    <dbReference type="NCBI Taxonomy" id="67350"/>
    <lineage>
        <taxon>Bacteria</taxon>
        <taxon>Bacillati</taxon>
        <taxon>Actinomycetota</taxon>
        <taxon>Actinomycetes</taxon>
        <taxon>Kitasatosporales</taxon>
        <taxon>Streptomycetaceae</taxon>
        <taxon>Streptomyces</taxon>
        <taxon>Streptomyces aurantiacus group</taxon>
    </lineage>
</organism>
<accession>A0ABZ1X9M7</accession>
<dbReference type="EMBL" id="CP109011">
    <property type="protein sequence ID" value="WUT48875.1"/>
    <property type="molecule type" value="Genomic_DNA"/>
</dbReference>
<name>A0ABZ1X9M7_9ACTN</name>
<evidence type="ECO:0000313" key="1">
    <source>
        <dbReference type="EMBL" id="WUT48875.1"/>
    </source>
</evidence>
<dbReference type="Proteomes" id="UP001432168">
    <property type="component" value="Chromosome"/>
</dbReference>
<reference evidence="1" key="1">
    <citation type="submission" date="2022-10" db="EMBL/GenBank/DDBJ databases">
        <title>The complete genomes of actinobacterial strains from the NBC collection.</title>
        <authorList>
            <person name="Joergensen T.S."/>
            <person name="Alvarez Arevalo M."/>
            <person name="Sterndorff E.B."/>
            <person name="Faurdal D."/>
            <person name="Vuksanovic O."/>
            <person name="Mourched A.-S."/>
            <person name="Charusanti P."/>
            <person name="Shaw S."/>
            <person name="Blin K."/>
            <person name="Weber T."/>
        </authorList>
    </citation>
    <scope>NUCLEOTIDE SEQUENCE</scope>
    <source>
        <strain evidence="1">NBC_00686</strain>
    </source>
</reference>
<evidence type="ECO:0008006" key="3">
    <source>
        <dbReference type="Google" id="ProtNLM"/>
    </source>
</evidence>
<protein>
    <recommendedName>
        <fullName evidence="3">MalT-like TPR region domain-containing protein</fullName>
    </recommendedName>
</protein>